<keyword evidence="4" id="KW-0479">Metal-binding</keyword>
<evidence type="ECO:0000256" key="3">
    <source>
        <dbReference type="ARBA" id="ARBA00022691"/>
    </source>
</evidence>
<feature type="compositionally biased region" description="Basic and acidic residues" evidence="8">
    <location>
        <begin position="385"/>
        <end position="406"/>
    </location>
</feature>
<dbReference type="EMBL" id="CAUYUJ010018011">
    <property type="protein sequence ID" value="CAK0879870.1"/>
    <property type="molecule type" value="Genomic_DNA"/>
</dbReference>
<feature type="domain" description="Radical SAM core" evidence="9">
    <location>
        <begin position="43"/>
        <end position="264"/>
    </location>
</feature>
<name>A0ABN9W4F1_9DINO</name>
<dbReference type="PROSITE" id="PS51918">
    <property type="entry name" value="RADICAL_SAM"/>
    <property type="match status" value="1"/>
</dbReference>
<reference evidence="10" key="1">
    <citation type="submission" date="2023-10" db="EMBL/GenBank/DDBJ databases">
        <authorList>
            <person name="Chen Y."/>
            <person name="Shah S."/>
            <person name="Dougan E. K."/>
            <person name="Thang M."/>
            <person name="Chan C."/>
        </authorList>
    </citation>
    <scope>NUCLEOTIDE SEQUENCE [LARGE SCALE GENOMIC DNA]</scope>
</reference>
<organism evidence="10 11">
    <name type="scientific">Prorocentrum cordatum</name>
    <dbReference type="NCBI Taxonomy" id="2364126"/>
    <lineage>
        <taxon>Eukaryota</taxon>
        <taxon>Sar</taxon>
        <taxon>Alveolata</taxon>
        <taxon>Dinophyceae</taxon>
        <taxon>Prorocentrales</taxon>
        <taxon>Prorocentraceae</taxon>
        <taxon>Prorocentrum</taxon>
    </lineage>
</organism>
<dbReference type="InterPro" id="IPR013785">
    <property type="entry name" value="Aldolase_TIM"/>
</dbReference>
<evidence type="ECO:0000256" key="7">
    <source>
        <dbReference type="ARBA" id="ARBA00023118"/>
    </source>
</evidence>
<keyword evidence="3" id="KW-0949">S-adenosyl-L-methionine</keyword>
<evidence type="ECO:0000256" key="1">
    <source>
        <dbReference type="ARBA" id="ARBA00001966"/>
    </source>
</evidence>
<dbReference type="Gene3D" id="3.20.20.70">
    <property type="entry name" value="Aldolase class I"/>
    <property type="match status" value="1"/>
</dbReference>
<dbReference type="SFLD" id="SFLDG01067">
    <property type="entry name" value="SPASM/twitch_domain_containing"/>
    <property type="match status" value="1"/>
</dbReference>
<evidence type="ECO:0000313" key="10">
    <source>
        <dbReference type="EMBL" id="CAK0879870.1"/>
    </source>
</evidence>
<dbReference type="CDD" id="cd01335">
    <property type="entry name" value="Radical_SAM"/>
    <property type="match status" value="1"/>
</dbReference>
<dbReference type="InterPro" id="IPR007197">
    <property type="entry name" value="rSAM"/>
</dbReference>
<accession>A0ABN9W4F1</accession>
<dbReference type="PANTHER" id="PTHR21339:SF0">
    <property type="entry name" value="S-ADENOSYLMETHIONINE-DEPENDENT NUCLEOTIDE DEHYDRATASE RSAD2"/>
    <property type="match status" value="1"/>
</dbReference>
<keyword evidence="2" id="KW-0004">4Fe-4S</keyword>
<dbReference type="SFLD" id="SFLDF00318">
    <property type="entry name" value="Viperin"/>
    <property type="match status" value="1"/>
</dbReference>
<evidence type="ECO:0000256" key="8">
    <source>
        <dbReference type="SAM" id="MobiDB-lite"/>
    </source>
</evidence>
<dbReference type="Pfam" id="PF04055">
    <property type="entry name" value="Radical_SAM"/>
    <property type="match status" value="1"/>
</dbReference>
<evidence type="ECO:0000259" key="9">
    <source>
        <dbReference type="PROSITE" id="PS51918"/>
    </source>
</evidence>
<dbReference type="InterPro" id="IPR051196">
    <property type="entry name" value="RSAD2/Viperin_antiviral"/>
</dbReference>
<dbReference type="Proteomes" id="UP001189429">
    <property type="component" value="Unassembled WGS sequence"/>
</dbReference>
<dbReference type="SFLD" id="SFLDG01088">
    <property type="entry name" value="antiviral_proteins"/>
    <property type="match status" value="1"/>
</dbReference>
<dbReference type="SUPFAM" id="SSF102114">
    <property type="entry name" value="Radical SAM enzymes"/>
    <property type="match status" value="1"/>
</dbReference>
<proteinExistence type="predicted"/>
<dbReference type="PANTHER" id="PTHR21339">
    <property type="entry name" value="RADICAL S-ADENOSYL METHIONINE DOMAIN-CONTAINING PROTEIN 2"/>
    <property type="match status" value="1"/>
</dbReference>
<dbReference type="InterPro" id="IPR058240">
    <property type="entry name" value="rSAM_sf"/>
</dbReference>
<evidence type="ECO:0000256" key="6">
    <source>
        <dbReference type="ARBA" id="ARBA00023014"/>
    </source>
</evidence>
<gene>
    <name evidence="10" type="ORF">PCOR1329_LOCUS63181</name>
</gene>
<keyword evidence="6" id="KW-0411">Iron-sulfur</keyword>
<feature type="region of interest" description="Disordered" evidence="8">
    <location>
        <begin position="330"/>
        <end position="406"/>
    </location>
</feature>
<evidence type="ECO:0000313" key="11">
    <source>
        <dbReference type="Proteomes" id="UP001189429"/>
    </source>
</evidence>
<keyword evidence="7" id="KW-0051">Antiviral defense</keyword>
<feature type="compositionally biased region" description="Low complexity" evidence="8">
    <location>
        <begin position="358"/>
        <end position="367"/>
    </location>
</feature>
<evidence type="ECO:0000256" key="5">
    <source>
        <dbReference type="ARBA" id="ARBA00023004"/>
    </source>
</evidence>
<dbReference type="NCBIfam" id="NF038283">
    <property type="entry name" value="viperin_w_prok"/>
    <property type="match status" value="1"/>
</dbReference>
<evidence type="ECO:0000256" key="4">
    <source>
        <dbReference type="ARBA" id="ARBA00022723"/>
    </source>
</evidence>
<protein>
    <recommendedName>
        <fullName evidence="9">Radical SAM core domain-containing protein</fullName>
    </recommendedName>
</protein>
<keyword evidence="5" id="KW-0408">Iron</keyword>
<dbReference type="SFLD" id="SFLDS00029">
    <property type="entry name" value="Radical_SAM"/>
    <property type="match status" value="1"/>
</dbReference>
<sequence length="406" mass="44896">MTDASSPPEELAHPRHRFDAPRKEEVLAGALEVIDARVQEDEHLTPTSVNWHYTRACNYECKFCFHTAKSSYFLPAEPGGMDEAQLCLKRLRDAGMKKINFSGGEPFLHPKHLGELCRFCKETLKLESVSIVSNGSKIQERWFQQFGDYVDILAISCDSFNEETNVKIGRGKGMHIRQLEQVRNWCNMYGVPFKLNSVINIHNVGEDMTAAILQLSPVRWKVFQCLLLDGENAGPDALRDAKELAITGEQFGQFLKRHETVACLVPEDNTRMKDSYLISGRLRFLNCTGGAKAPSRSLREVSVRCALREAGFDRKMFVERGGVYAWSRARVPRPPAAPPDVEDLAAAGASQGGGGGEAAARGRPAVGSVTGGESRALHLAGQRFRQSDARRGLGSELVEHVAKSEP</sequence>
<keyword evidence="11" id="KW-1185">Reference proteome</keyword>
<evidence type="ECO:0000256" key="2">
    <source>
        <dbReference type="ARBA" id="ARBA00022485"/>
    </source>
</evidence>
<comment type="cofactor">
    <cofactor evidence="1">
        <name>[4Fe-4S] cluster</name>
        <dbReference type="ChEBI" id="CHEBI:49883"/>
    </cofactor>
</comment>
<comment type="caution">
    <text evidence="10">The sequence shown here is derived from an EMBL/GenBank/DDBJ whole genome shotgun (WGS) entry which is preliminary data.</text>
</comment>